<sequence length="164" mass="18344">MGSIEGCVDLGEKNYKCIYCGALFWLKESIQKVEIDCEKLKFTSIQSPSFRKNRVFGAKFDVRKKFLSCYNLDQPFLKQLNHQGGFRSLDTCENFKHVGPILSSGSSDGYVIKGEENESISETGEPVTKVLSPGLPDPKVNGEEVIGVRVHVRVQKSKNPNQNI</sequence>
<gene>
    <name evidence="1" type="ORF">Prudu_643S000200</name>
</gene>
<reference evidence="1" key="1">
    <citation type="journal article" date="2019" name="Science">
        <title>Mutation of a bHLH transcription factor allowed almond domestication.</title>
        <authorList>
            <person name="Sanchez-Perez R."/>
            <person name="Pavan S."/>
            <person name="Mazzeo R."/>
            <person name="Moldovan C."/>
            <person name="Aiese Cigliano R."/>
            <person name="Del Cueto J."/>
            <person name="Ricciardi F."/>
            <person name="Lotti C."/>
            <person name="Ricciardi L."/>
            <person name="Dicenta F."/>
            <person name="Lopez-Marques R.L."/>
            <person name="Lindberg Moller B."/>
        </authorList>
    </citation>
    <scope>NUCLEOTIDE SEQUENCE</scope>
</reference>
<evidence type="ECO:0000313" key="1">
    <source>
        <dbReference type="EMBL" id="BBN68921.1"/>
    </source>
</evidence>
<dbReference type="EMBL" id="AP020980">
    <property type="protein sequence ID" value="BBN68921.1"/>
    <property type="molecule type" value="Genomic_DNA"/>
</dbReference>
<protein>
    <submittedName>
        <fullName evidence="1">Pheophytinase</fullName>
    </submittedName>
</protein>
<organism evidence="1">
    <name type="scientific">Prunus dulcis</name>
    <name type="common">Almond</name>
    <name type="synonym">Amygdalus dulcis</name>
    <dbReference type="NCBI Taxonomy" id="3755"/>
    <lineage>
        <taxon>Eukaryota</taxon>
        <taxon>Viridiplantae</taxon>
        <taxon>Streptophyta</taxon>
        <taxon>Embryophyta</taxon>
        <taxon>Tracheophyta</taxon>
        <taxon>Spermatophyta</taxon>
        <taxon>Magnoliopsida</taxon>
        <taxon>eudicotyledons</taxon>
        <taxon>Gunneridae</taxon>
        <taxon>Pentapetalae</taxon>
        <taxon>rosids</taxon>
        <taxon>fabids</taxon>
        <taxon>Rosales</taxon>
        <taxon>Rosaceae</taxon>
        <taxon>Amygdaloideae</taxon>
        <taxon>Amygdaleae</taxon>
        <taxon>Prunus</taxon>
    </lineage>
</organism>
<name>A0A5H2XZ25_PRUDU</name>
<dbReference type="AlphaFoldDB" id="A0A5H2XZ25"/>
<proteinExistence type="predicted"/>
<accession>A0A5H2XZ25</accession>